<dbReference type="GO" id="GO:0008270">
    <property type="term" value="F:zinc ion binding"/>
    <property type="evidence" value="ECO:0007669"/>
    <property type="project" value="UniProtKB-KW"/>
</dbReference>
<evidence type="ECO:0000313" key="8">
    <source>
        <dbReference type="EMBL" id="GAQ80998.1"/>
    </source>
</evidence>
<keyword evidence="9" id="KW-1185">Reference proteome</keyword>
<dbReference type="AlphaFoldDB" id="A0A0U9HLE1"/>
<evidence type="ECO:0000256" key="5">
    <source>
        <dbReference type="SAM" id="MobiDB-lite"/>
    </source>
</evidence>
<evidence type="ECO:0000259" key="6">
    <source>
        <dbReference type="PROSITE" id="PS50089"/>
    </source>
</evidence>
<evidence type="ECO:0000256" key="2">
    <source>
        <dbReference type="ARBA" id="ARBA00022771"/>
    </source>
</evidence>
<dbReference type="InterPro" id="IPR013083">
    <property type="entry name" value="Znf_RING/FYVE/PHD"/>
</dbReference>
<dbReference type="GO" id="GO:0005737">
    <property type="term" value="C:cytoplasm"/>
    <property type="evidence" value="ECO:0000318"/>
    <property type="project" value="GO_Central"/>
</dbReference>
<dbReference type="OrthoDB" id="10062218at2759"/>
<dbReference type="Proteomes" id="UP000054558">
    <property type="component" value="Unassembled WGS sequence"/>
</dbReference>
<dbReference type="PROSITE" id="PS50089">
    <property type="entry name" value="ZF_RING_2"/>
    <property type="match status" value="1"/>
</dbReference>
<dbReference type="OMA" id="FSAREPE"/>
<feature type="zinc finger region" description="TRAF-type" evidence="4">
    <location>
        <begin position="153"/>
        <end position="236"/>
    </location>
</feature>
<dbReference type="PROSITE" id="PS50145">
    <property type="entry name" value="ZF_TRAF"/>
    <property type="match status" value="1"/>
</dbReference>
<dbReference type="PANTHER" id="PTHR10131">
    <property type="entry name" value="TNF RECEPTOR ASSOCIATED FACTOR"/>
    <property type="match status" value="1"/>
</dbReference>
<proteinExistence type="predicted"/>
<feature type="compositionally biased region" description="Polar residues" evidence="5">
    <location>
        <begin position="413"/>
        <end position="428"/>
    </location>
</feature>
<dbReference type="SUPFAM" id="SSF57850">
    <property type="entry name" value="RING/U-box"/>
    <property type="match status" value="1"/>
</dbReference>
<evidence type="ECO:0000256" key="1">
    <source>
        <dbReference type="ARBA" id="ARBA00022723"/>
    </source>
</evidence>
<feature type="region of interest" description="Disordered" evidence="5">
    <location>
        <begin position="406"/>
        <end position="519"/>
    </location>
</feature>
<dbReference type="InterPro" id="IPR001841">
    <property type="entry name" value="Znf_RING"/>
</dbReference>
<organism evidence="8 9">
    <name type="scientific">Klebsormidium nitens</name>
    <name type="common">Green alga</name>
    <name type="synonym">Ulothrix nitens</name>
    <dbReference type="NCBI Taxonomy" id="105231"/>
    <lineage>
        <taxon>Eukaryota</taxon>
        <taxon>Viridiplantae</taxon>
        <taxon>Streptophyta</taxon>
        <taxon>Klebsormidiophyceae</taxon>
        <taxon>Klebsormidiales</taxon>
        <taxon>Klebsormidiaceae</taxon>
        <taxon>Klebsormidium</taxon>
    </lineage>
</organism>
<reference evidence="8 9" key="1">
    <citation type="journal article" date="2014" name="Nat. Commun.">
        <title>Klebsormidium flaccidum genome reveals primary factors for plant terrestrial adaptation.</title>
        <authorList>
            <person name="Hori K."/>
            <person name="Maruyama F."/>
            <person name="Fujisawa T."/>
            <person name="Togashi T."/>
            <person name="Yamamoto N."/>
            <person name="Seo M."/>
            <person name="Sato S."/>
            <person name="Yamada T."/>
            <person name="Mori H."/>
            <person name="Tajima N."/>
            <person name="Moriyama T."/>
            <person name="Ikeuchi M."/>
            <person name="Watanabe M."/>
            <person name="Wada H."/>
            <person name="Kobayashi K."/>
            <person name="Saito M."/>
            <person name="Masuda T."/>
            <person name="Sasaki-Sekimoto Y."/>
            <person name="Mashiguchi K."/>
            <person name="Awai K."/>
            <person name="Shimojima M."/>
            <person name="Masuda S."/>
            <person name="Iwai M."/>
            <person name="Nobusawa T."/>
            <person name="Narise T."/>
            <person name="Kondo S."/>
            <person name="Saito H."/>
            <person name="Sato R."/>
            <person name="Murakawa M."/>
            <person name="Ihara Y."/>
            <person name="Oshima-Yamada Y."/>
            <person name="Ohtaka K."/>
            <person name="Satoh M."/>
            <person name="Sonobe K."/>
            <person name="Ishii M."/>
            <person name="Ohtani R."/>
            <person name="Kanamori-Sato M."/>
            <person name="Honoki R."/>
            <person name="Miyazaki D."/>
            <person name="Mochizuki H."/>
            <person name="Umetsu J."/>
            <person name="Higashi K."/>
            <person name="Shibata D."/>
            <person name="Kamiya Y."/>
            <person name="Sato N."/>
            <person name="Nakamura Y."/>
            <person name="Tabata S."/>
            <person name="Ida S."/>
            <person name="Kurokawa K."/>
            <person name="Ohta H."/>
        </authorList>
    </citation>
    <scope>NUCLEOTIDE SEQUENCE [LARGE SCALE GENOMIC DNA]</scope>
    <source>
        <strain evidence="8 9">NIES-2285</strain>
    </source>
</reference>
<evidence type="ECO:0000256" key="4">
    <source>
        <dbReference type="PROSITE-ProRule" id="PRU00207"/>
    </source>
</evidence>
<dbReference type="STRING" id="105231.A0A0U9HLE1"/>
<dbReference type="InterPro" id="IPR001293">
    <property type="entry name" value="Znf_TRAF"/>
</dbReference>
<dbReference type="EMBL" id="DF237017">
    <property type="protein sequence ID" value="GAQ80998.1"/>
    <property type="molecule type" value="Genomic_DNA"/>
</dbReference>
<accession>A0A0U9HLE1</accession>
<feature type="region of interest" description="Disordered" evidence="5">
    <location>
        <begin position="336"/>
        <end position="382"/>
    </location>
</feature>
<dbReference type="PANTHER" id="PTHR10131:SF94">
    <property type="entry name" value="TNF RECEPTOR-ASSOCIATED FACTOR 4"/>
    <property type="match status" value="1"/>
</dbReference>
<evidence type="ECO:0000256" key="3">
    <source>
        <dbReference type="ARBA" id="ARBA00022833"/>
    </source>
</evidence>
<feature type="compositionally biased region" description="Polar residues" evidence="5">
    <location>
        <begin position="463"/>
        <end position="480"/>
    </location>
</feature>
<gene>
    <name evidence="8" type="ORF">KFL_000680140</name>
</gene>
<protein>
    <recommendedName>
        <fullName evidence="10">RING-type domain-containing protein</fullName>
    </recommendedName>
</protein>
<evidence type="ECO:0000313" key="9">
    <source>
        <dbReference type="Proteomes" id="UP000054558"/>
    </source>
</evidence>
<keyword evidence="3 4" id="KW-0862">Zinc</keyword>
<keyword evidence="1 4" id="KW-0479">Metal-binding</keyword>
<feature type="domain" description="RING-type" evidence="6">
    <location>
        <begin position="55"/>
        <end position="97"/>
    </location>
</feature>
<evidence type="ECO:0000259" key="7">
    <source>
        <dbReference type="PROSITE" id="PS50145"/>
    </source>
</evidence>
<dbReference type="Gene3D" id="3.30.40.10">
    <property type="entry name" value="Zinc/RING finger domain, C3HC4 (zinc finger)"/>
    <property type="match status" value="3"/>
</dbReference>
<feature type="domain" description="TRAF-type" evidence="7">
    <location>
        <begin position="153"/>
        <end position="236"/>
    </location>
</feature>
<evidence type="ECO:0008006" key="10">
    <source>
        <dbReference type="Google" id="ProtNLM"/>
    </source>
</evidence>
<feature type="compositionally biased region" description="Polar residues" evidence="5">
    <location>
        <begin position="435"/>
        <end position="444"/>
    </location>
</feature>
<sequence length="643" mass="68657">MDSPYARYHKHGAEGVVSGVARVGDASEADPPIIPRKVHRKELLINNFLAKSLSCSLCSDIITDAQSSGCGEGHSFCAACLAGRFGQLDTAQCPTCSKEIQKDRVSVNVQLQTLVNDLGVNCPSNLSYNCVSSEYEAVPGGCGWKERFEDLPAHLAECTHQTVLCSGSANGCPVSVWRWGLPAHMKSCTFSCECECGASVAVRELEMHKLLSCTRTEVRCPHEKLGCGAKLRRPEMAAHLKACDFQRMRPAFLALEAKHAAEVAKLKREYEVTVAGERAYFEREMQRLRAQLLLASQAEDQRGQPKLKPSKGAIAMKAKALGLSTAEELQAQAQFAQQMKGKGKGKRKRDPGDGTVVVLDGSGPSWGPSAQANGGGGAAPIAPKPVDVSQFLQLPQNSLFQFDQIQGGKEPSSAPQQSQNENPSTTLQVPAPSEPSLSAQASTTPAVSQPVPHPPPSVPTDSQSQPPILQNGTPAAISSSWPPPGVTIHTIQPAPPTVPPKEKARAKARADPPASLERPVFKLPASQKPGYKKCPWTESCTKILPQNASHCPSCGKRGPKPVAPLPPLLEQKCGGCGTMNPRSFVTCIQCNAYLPREYSSNKCSKCGRGNNGNARTCGACGAELRAKRVAQYSGNTCPKCRTQ</sequence>
<name>A0A0U9HLE1_KLENI</name>
<feature type="compositionally biased region" description="Basic and acidic residues" evidence="5">
    <location>
        <begin position="500"/>
        <end position="510"/>
    </location>
</feature>
<keyword evidence="2 4" id="KW-0863">Zinc-finger</keyword>